<keyword evidence="2" id="KW-1185">Reference proteome</keyword>
<proteinExistence type="predicted"/>
<dbReference type="AlphaFoldDB" id="A0A089MAW2"/>
<dbReference type="RefSeq" id="WP_025706241.1">
    <property type="nucleotide sequence ID" value="NZ_CP009287.1"/>
</dbReference>
<reference evidence="1 2" key="1">
    <citation type="submission" date="2014-08" db="EMBL/GenBank/DDBJ databases">
        <title>Comparative genomics of the Paenibacillus odorifer group.</title>
        <authorList>
            <person name="den Bakker H.C."/>
            <person name="Tsai Y.-C."/>
            <person name="Martin N."/>
            <person name="Korlach J."/>
            <person name="Wiedmann M."/>
        </authorList>
    </citation>
    <scope>NUCLEOTIDE SEQUENCE [LARGE SCALE GENOMIC DNA]</scope>
    <source>
        <strain evidence="1 2">DSM 15220</strain>
    </source>
</reference>
<dbReference type="Proteomes" id="UP000029500">
    <property type="component" value="Chromosome"/>
</dbReference>
<dbReference type="STRING" id="189425.PGRAT_19005"/>
<evidence type="ECO:0000313" key="1">
    <source>
        <dbReference type="EMBL" id="AIQ69495.1"/>
    </source>
</evidence>
<gene>
    <name evidence="1" type="ORF">PGRAT_19005</name>
</gene>
<organism evidence="1 2">
    <name type="scientific">Paenibacillus graminis</name>
    <dbReference type="NCBI Taxonomy" id="189425"/>
    <lineage>
        <taxon>Bacteria</taxon>
        <taxon>Bacillati</taxon>
        <taxon>Bacillota</taxon>
        <taxon>Bacilli</taxon>
        <taxon>Bacillales</taxon>
        <taxon>Paenibacillaceae</taxon>
        <taxon>Paenibacillus</taxon>
    </lineage>
</organism>
<accession>A0A089MAW2</accession>
<dbReference type="EMBL" id="CP009287">
    <property type="protein sequence ID" value="AIQ69495.1"/>
    <property type="molecule type" value="Genomic_DNA"/>
</dbReference>
<sequence>MGDCQYPDCKAAATETWALVPLCEHHREAVRAETAQYYNRKITYHMRHFYMGIMPLIPWSRKE</sequence>
<evidence type="ECO:0000313" key="2">
    <source>
        <dbReference type="Proteomes" id="UP000029500"/>
    </source>
</evidence>
<protein>
    <submittedName>
        <fullName evidence="1">Uncharacterized protein</fullName>
    </submittedName>
</protein>
<name>A0A089MAW2_9BACL</name>
<dbReference type="KEGG" id="pgm:PGRAT_19005"/>
<dbReference type="HOGENOM" id="CLU_2881583_0_0_9"/>
<dbReference type="OrthoDB" id="2661811at2"/>